<feature type="compositionally biased region" description="Basic and acidic residues" evidence="5">
    <location>
        <begin position="1"/>
        <end position="11"/>
    </location>
</feature>
<dbReference type="PANTHER" id="PTHR46509:SF1">
    <property type="entry name" value="PHOSPHOADENOSINE PHOSPHOSULFATE REDUCTASE"/>
    <property type="match status" value="1"/>
</dbReference>
<comment type="subcellular location">
    <subcellularLocation>
        <location evidence="4">Cytoplasm</location>
    </subcellularLocation>
</comment>
<evidence type="ECO:0000313" key="7">
    <source>
        <dbReference type="EMBL" id="MEN7548433.1"/>
    </source>
</evidence>
<keyword evidence="2 4" id="KW-0560">Oxidoreductase</keyword>
<dbReference type="GO" id="GO:0004604">
    <property type="term" value="F:phosphoadenylyl-sulfate reductase (thioredoxin) activity"/>
    <property type="evidence" value="ECO:0007669"/>
    <property type="project" value="UniProtKB-UniRule"/>
</dbReference>
<keyword evidence="4" id="KW-0411">Iron-sulfur</keyword>
<sequence length="239" mass="28045">MITKTETKETTIEPASSETQDSRTWDLDALNEKYLKLTPQQRIAELYNDFDKVLLTSSFGTTSALLLHMFYSQGVKEKVHFIDTTYHFKETLKYRDSLRELMGLQIEDVKPERWKNELTYKSELWRKDQNLCCSINKVEPLETIKKDFQVWVSGLMGWQNDHRQSLKVFEEKNGIIKFYPLIDLEEKEAESYFETHDLPVHPLKPLGYESIGCKHCTIKGAKRQGRWADSRKTECGLHT</sequence>
<feature type="domain" description="Phosphoadenosine phosphosulphate reductase" evidence="6">
    <location>
        <begin position="53"/>
        <end position="217"/>
    </location>
</feature>
<dbReference type="Gene3D" id="3.40.50.620">
    <property type="entry name" value="HUPs"/>
    <property type="match status" value="1"/>
</dbReference>
<evidence type="ECO:0000313" key="8">
    <source>
        <dbReference type="Proteomes" id="UP001403385"/>
    </source>
</evidence>
<dbReference type="HAMAP" id="MF_00063">
    <property type="entry name" value="CysH"/>
    <property type="match status" value="1"/>
</dbReference>
<comment type="catalytic activity">
    <reaction evidence="4">
        <text>[thioredoxin]-disulfide + sulfite + AMP + 2 H(+) = adenosine 5'-phosphosulfate + [thioredoxin]-dithiol</text>
        <dbReference type="Rhea" id="RHEA:21976"/>
        <dbReference type="Rhea" id="RHEA-COMP:10698"/>
        <dbReference type="Rhea" id="RHEA-COMP:10700"/>
        <dbReference type="ChEBI" id="CHEBI:15378"/>
        <dbReference type="ChEBI" id="CHEBI:17359"/>
        <dbReference type="ChEBI" id="CHEBI:29950"/>
        <dbReference type="ChEBI" id="CHEBI:50058"/>
        <dbReference type="ChEBI" id="CHEBI:58243"/>
        <dbReference type="ChEBI" id="CHEBI:456215"/>
        <dbReference type="EC" id="1.8.4.10"/>
    </reaction>
</comment>
<gene>
    <name evidence="4" type="primary">cysH</name>
    <name evidence="7" type="ORF">AAG747_10970</name>
</gene>
<dbReference type="GO" id="GO:0070814">
    <property type="term" value="P:hydrogen sulfide biosynthetic process"/>
    <property type="evidence" value="ECO:0007669"/>
    <property type="project" value="UniProtKB-UniRule"/>
</dbReference>
<keyword evidence="4" id="KW-0479">Metal-binding</keyword>
<dbReference type="InterPro" id="IPR002500">
    <property type="entry name" value="PAPS_reduct_dom"/>
</dbReference>
<feature type="region of interest" description="Disordered" evidence="5">
    <location>
        <begin position="1"/>
        <end position="20"/>
    </location>
</feature>
<evidence type="ECO:0000256" key="1">
    <source>
        <dbReference type="ARBA" id="ARBA00009732"/>
    </source>
</evidence>
<dbReference type="GO" id="GO:0046872">
    <property type="term" value="F:metal ion binding"/>
    <property type="evidence" value="ECO:0007669"/>
    <property type="project" value="UniProtKB-KW"/>
</dbReference>
<evidence type="ECO:0000256" key="5">
    <source>
        <dbReference type="SAM" id="MobiDB-lite"/>
    </source>
</evidence>
<comment type="cofactor">
    <cofactor evidence="4">
        <name>[4Fe-4S] cluster</name>
        <dbReference type="ChEBI" id="CHEBI:49883"/>
    </cofactor>
    <text evidence="4">Binds 1 [4Fe-4S] cluster per subunit.</text>
</comment>
<comment type="function">
    <text evidence="4">Catalyzes the formation of sulfite from adenosine 5'-phosphosulfate (APS) using thioredoxin as an electron donor.</text>
</comment>
<evidence type="ECO:0000256" key="3">
    <source>
        <dbReference type="ARBA" id="ARBA00024327"/>
    </source>
</evidence>
<dbReference type="RefSeq" id="WP_346821212.1">
    <property type="nucleotide sequence ID" value="NZ_JBDKWZ010000005.1"/>
</dbReference>
<dbReference type="GO" id="GO:0005737">
    <property type="term" value="C:cytoplasm"/>
    <property type="evidence" value="ECO:0007669"/>
    <property type="project" value="UniProtKB-SubCell"/>
</dbReference>
<feature type="active site" description="Nucleophile; cysteine thiosulfonate intermediate" evidence="4">
    <location>
        <position position="235"/>
    </location>
</feature>
<dbReference type="SUPFAM" id="SSF52402">
    <property type="entry name" value="Adenine nucleotide alpha hydrolases-like"/>
    <property type="match status" value="1"/>
</dbReference>
<dbReference type="PIRSF" id="PIRSF000857">
    <property type="entry name" value="PAPS_reductase"/>
    <property type="match status" value="1"/>
</dbReference>
<dbReference type="EC" id="1.8.4.10" evidence="4"/>
<feature type="binding site" evidence="4">
    <location>
        <position position="132"/>
    </location>
    <ligand>
        <name>[4Fe-4S] cluster</name>
        <dbReference type="ChEBI" id="CHEBI:49883"/>
    </ligand>
</feature>
<accession>A0AAW9SAS1</accession>
<comment type="similarity">
    <text evidence="1 4">Belongs to the PAPS reductase family. CysH subfamily.</text>
</comment>
<name>A0AAW9SAS1_9BACT</name>
<feature type="binding site" evidence="4">
    <location>
        <position position="133"/>
    </location>
    <ligand>
        <name>[4Fe-4S] cluster</name>
        <dbReference type="ChEBI" id="CHEBI:49883"/>
    </ligand>
</feature>
<dbReference type="GO" id="GO:0051539">
    <property type="term" value="F:4 iron, 4 sulfur cluster binding"/>
    <property type="evidence" value="ECO:0007669"/>
    <property type="project" value="UniProtKB-UniRule"/>
</dbReference>
<dbReference type="Pfam" id="PF01507">
    <property type="entry name" value="PAPS_reduct"/>
    <property type="match status" value="1"/>
</dbReference>
<dbReference type="PANTHER" id="PTHR46509">
    <property type="entry name" value="PHOSPHOADENOSINE PHOSPHOSULFATE REDUCTASE"/>
    <property type="match status" value="1"/>
</dbReference>
<evidence type="ECO:0000259" key="6">
    <source>
        <dbReference type="Pfam" id="PF01507"/>
    </source>
</evidence>
<evidence type="ECO:0000256" key="4">
    <source>
        <dbReference type="HAMAP-Rule" id="MF_00063"/>
    </source>
</evidence>
<evidence type="ECO:0000256" key="2">
    <source>
        <dbReference type="ARBA" id="ARBA00023002"/>
    </source>
</evidence>
<dbReference type="GO" id="GO:0019379">
    <property type="term" value="P:sulfate assimilation, phosphoadenylyl sulfate reduction by phosphoadenylyl-sulfate reductase (thioredoxin)"/>
    <property type="evidence" value="ECO:0007669"/>
    <property type="project" value="UniProtKB-UniRule"/>
</dbReference>
<reference evidence="7 8" key="1">
    <citation type="submission" date="2024-04" db="EMBL/GenBank/DDBJ databases">
        <title>Novel genus in family Flammeovirgaceae.</title>
        <authorList>
            <person name="Nguyen T.H."/>
            <person name="Vuong T.Q."/>
            <person name="Le H."/>
            <person name="Kim S.-G."/>
        </authorList>
    </citation>
    <scope>NUCLEOTIDE SEQUENCE [LARGE SCALE GENOMIC DNA]</scope>
    <source>
        <strain evidence="7 8">JCM 23209</strain>
    </source>
</reference>
<dbReference type="EMBL" id="JBDKWZ010000005">
    <property type="protein sequence ID" value="MEN7548433.1"/>
    <property type="molecule type" value="Genomic_DNA"/>
</dbReference>
<dbReference type="InterPro" id="IPR004511">
    <property type="entry name" value="PAPS/APS_Rdtase"/>
</dbReference>
<organism evidence="7 8">
    <name type="scientific">Rapidithrix thailandica</name>
    <dbReference type="NCBI Taxonomy" id="413964"/>
    <lineage>
        <taxon>Bacteria</taxon>
        <taxon>Pseudomonadati</taxon>
        <taxon>Bacteroidota</taxon>
        <taxon>Cytophagia</taxon>
        <taxon>Cytophagales</taxon>
        <taxon>Flammeovirgaceae</taxon>
        <taxon>Rapidithrix</taxon>
    </lineage>
</organism>
<keyword evidence="4" id="KW-0963">Cytoplasm</keyword>
<feature type="binding site" evidence="4">
    <location>
        <position position="216"/>
    </location>
    <ligand>
        <name>[4Fe-4S] cluster</name>
        <dbReference type="ChEBI" id="CHEBI:49883"/>
    </ligand>
</feature>
<proteinExistence type="inferred from homology"/>
<dbReference type="InterPro" id="IPR014729">
    <property type="entry name" value="Rossmann-like_a/b/a_fold"/>
</dbReference>
<keyword evidence="4" id="KW-0408">Iron</keyword>
<comment type="pathway">
    <text evidence="3 4">Sulfur metabolism; hydrogen sulfide biosynthesis; sulfite from sulfate.</text>
</comment>
<dbReference type="AlphaFoldDB" id="A0AAW9SAS1"/>
<dbReference type="NCBIfam" id="NF002537">
    <property type="entry name" value="PRK02090.1"/>
    <property type="match status" value="1"/>
</dbReference>
<comment type="caution">
    <text evidence="7">The sequence shown here is derived from an EMBL/GenBank/DDBJ whole genome shotgun (WGS) entry which is preliminary data.</text>
</comment>
<dbReference type="GO" id="GO:0043866">
    <property type="term" value="F:adenylyl-sulfate reductase (thioredoxin) activity"/>
    <property type="evidence" value="ECO:0007669"/>
    <property type="project" value="UniProtKB-EC"/>
</dbReference>
<protein>
    <recommendedName>
        <fullName evidence="4">Adenosine 5'-phosphosulfate reductase</fullName>
        <shortName evidence="4">APS reductase</shortName>
        <ecNumber evidence="4">1.8.4.10</ecNumber>
    </recommendedName>
    <alternativeName>
        <fullName evidence="4">5'-adenylylsulfate reductase</fullName>
    </alternativeName>
    <alternativeName>
        <fullName evidence="4">Thioredoxin-dependent 5'-adenylylsulfate reductase</fullName>
    </alternativeName>
</protein>
<dbReference type="Proteomes" id="UP001403385">
    <property type="component" value="Unassembled WGS sequence"/>
</dbReference>
<keyword evidence="8" id="KW-1185">Reference proteome</keyword>
<feature type="binding site" evidence="4">
    <location>
        <position position="213"/>
    </location>
    <ligand>
        <name>[4Fe-4S] cluster</name>
        <dbReference type="ChEBI" id="CHEBI:49883"/>
    </ligand>
</feature>